<dbReference type="InterPro" id="IPR014985">
    <property type="entry name" value="WbqC"/>
</dbReference>
<dbReference type="AlphaFoldDB" id="A0A4R2GJF4"/>
<protein>
    <submittedName>
        <fullName evidence="1">WbqC-like protein</fullName>
    </submittedName>
</protein>
<name>A0A4R2GJF4_9BACT</name>
<evidence type="ECO:0000313" key="1">
    <source>
        <dbReference type="EMBL" id="TCO08800.1"/>
    </source>
</evidence>
<proteinExistence type="predicted"/>
<dbReference type="Pfam" id="PF08889">
    <property type="entry name" value="WbqC"/>
    <property type="match status" value="2"/>
</dbReference>
<comment type="caution">
    <text evidence="1">The sequence shown here is derived from an EMBL/GenBank/DDBJ whole genome shotgun (WGS) entry which is preliminary data.</text>
</comment>
<organism evidence="1 2">
    <name type="scientific">Natronoflexus pectinivorans</name>
    <dbReference type="NCBI Taxonomy" id="682526"/>
    <lineage>
        <taxon>Bacteria</taxon>
        <taxon>Pseudomonadati</taxon>
        <taxon>Bacteroidota</taxon>
        <taxon>Bacteroidia</taxon>
        <taxon>Marinilabiliales</taxon>
        <taxon>Marinilabiliaceae</taxon>
        <taxon>Natronoflexus</taxon>
    </lineage>
</organism>
<keyword evidence="2" id="KW-1185">Reference proteome</keyword>
<dbReference type="EMBL" id="SLWK01000004">
    <property type="protein sequence ID" value="TCO08800.1"/>
    <property type="molecule type" value="Genomic_DNA"/>
</dbReference>
<gene>
    <name evidence="1" type="ORF">EV194_104111</name>
</gene>
<sequence length="145" mass="17328">MCTKDVEIDYDTPWNQIHWKSIEAAYNSSPYYIYYKDDIEPIFTKKWKYLLDMNHYALEVAMECSSVTAKISYTKEWQRDYQYPDFRDSIQPKKSFSFDESFRPESYRQVFALNQPFIPNLSILDLIFNKGPESLIVLEKSIKAD</sequence>
<evidence type="ECO:0000313" key="2">
    <source>
        <dbReference type="Proteomes" id="UP000295221"/>
    </source>
</evidence>
<reference evidence="1 2" key="1">
    <citation type="submission" date="2019-03" db="EMBL/GenBank/DDBJ databases">
        <title>Genomic Encyclopedia of Type Strains, Phase IV (KMG-IV): sequencing the most valuable type-strain genomes for metagenomic binning, comparative biology and taxonomic classification.</title>
        <authorList>
            <person name="Goeker M."/>
        </authorList>
    </citation>
    <scope>NUCLEOTIDE SEQUENCE [LARGE SCALE GENOMIC DNA]</scope>
    <source>
        <strain evidence="1 2">DSM 24179</strain>
    </source>
</reference>
<dbReference type="Proteomes" id="UP000295221">
    <property type="component" value="Unassembled WGS sequence"/>
</dbReference>
<accession>A0A4R2GJF4</accession>